<dbReference type="PANTHER" id="PTHR48051">
    <property type="match status" value="1"/>
</dbReference>
<dbReference type="InterPro" id="IPR055414">
    <property type="entry name" value="LRR_R13L4/SHOC2-like"/>
</dbReference>
<dbReference type="EMBL" id="LAZR01010940">
    <property type="protein sequence ID" value="KKM64241.1"/>
    <property type="molecule type" value="Genomic_DNA"/>
</dbReference>
<keyword evidence="2" id="KW-0677">Repeat</keyword>
<dbReference type="InterPro" id="IPR000157">
    <property type="entry name" value="TIR_dom"/>
</dbReference>
<protein>
    <submittedName>
        <fullName evidence="5">Uncharacterized protein</fullName>
    </submittedName>
</protein>
<organism evidence="5">
    <name type="scientific">marine sediment metagenome</name>
    <dbReference type="NCBI Taxonomy" id="412755"/>
    <lineage>
        <taxon>unclassified sequences</taxon>
        <taxon>metagenomes</taxon>
        <taxon>ecological metagenomes</taxon>
    </lineage>
</organism>
<dbReference type="GO" id="GO:0007165">
    <property type="term" value="P:signal transduction"/>
    <property type="evidence" value="ECO:0007669"/>
    <property type="project" value="InterPro"/>
</dbReference>
<dbReference type="Pfam" id="PF23598">
    <property type="entry name" value="LRR_14"/>
    <property type="match status" value="1"/>
</dbReference>
<proteinExistence type="predicted"/>
<feature type="domain" description="TIR" evidence="3">
    <location>
        <begin position="5"/>
        <end position="111"/>
    </location>
</feature>
<dbReference type="SMART" id="SM00369">
    <property type="entry name" value="LRR_TYP"/>
    <property type="match status" value="4"/>
</dbReference>
<reference evidence="5" key="1">
    <citation type="journal article" date="2015" name="Nature">
        <title>Complex archaea that bridge the gap between prokaryotes and eukaryotes.</title>
        <authorList>
            <person name="Spang A."/>
            <person name="Saw J.H."/>
            <person name="Jorgensen S.L."/>
            <person name="Zaremba-Niedzwiedzka K."/>
            <person name="Martijn J."/>
            <person name="Lind A.E."/>
            <person name="van Eijk R."/>
            <person name="Schleper C."/>
            <person name="Guy L."/>
            <person name="Ettema T.J."/>
        </authorList>
    </citation>
    <scope>NUCLEOTIDE SEQUENCE</scope>
</reference>
<evidence type="ECO:0000256" key="1">
    <source>
        <dbReference type="ARBA" id="ARBA00022614"/>
    </source>
</evidence>
<dbReference type="InterPro" id="IPR035897">
    <property type="entry name" value="Toll_tir_struct_dom_sf"/>
</dbReference>
<evidence type="ECO:0000259" key="3">
    <source>
        <dbReference type="Pfam" id="PF13676"/>
    </source>
</evidence>
<evidence type="ECO:0000259" key="4">
    <source>
        <dbReference type="Pfam" id="PF23598"/>
    </source>
</evidence>
<dbReference type="InterPro" id="IPR032675">
    <property type="entry name" value="LRR_dom_sf"/>
</dbReference>
<evidence type="ECO:0000256" key="2">
    <source>
        <dbReference type="ARBA" id="ARBA00022737"/>
    </source>
</evidence>
<gene>
    <name evidence="5" type="ORF">LCGC14_1503370</name>
</gene>
<comment type="caution">
    <text evidence="5">The sequence shown here is derived from an EMBL/GenBank/DDBJ whole genome shotgun (WGS) entry which is preliminary data.</text>
</comment>
<dbReference type="SUPFAM" id="SSF52058">
    <property type="entry name" value="L domain-like"/>
    <property type="match status" value="1"/>
</dbReference>
<dbReference type="InterPro" id="IPR001611">
    <property type="entry name" value="Leu-rich_rpt"/>
</dbReference>
<dbReference type="GO" id="GO:0005737">
    <property type="term" value="C:cytoplasm"/>
    <property type="evidence" value="ECO:0007669"/>
    <property type="project" value="TreeGrafter"/>
</dbReference>
<dbReference type="InterPro" id="IPR003591">
    <property type="entry name" value="Leu-rich_rpt_typical-subtyp"/>
</dbReference>
<sequence length="337" mass="38548">MGILIFISYATKDAELFHIAEIAEKLTQYNEIDDALYWQEDVDGNIITYMNKNLEKCDVILLFCSQNSLNSEPVQMEWTAAVAINKAIMPIFIYAEYIPPILKPLLGIKFDPSNMHKNIIELKKTIIKRIEKQKSEKNRGKDLLQDYHGIPVLNNEYNVIMELEFLIGKTIPIKSVNGHVISLKLNNCKLKSIPESIINLQSLSELDLSFNNLTSLPDNIGNLNSLTKFNLSNNVLKSIPDSIGDLSSLSTLNLSRNRLTSIPNSFFNLKSLSILYLNVNRLKLIPENIWNLHSLTDFDLSWNNLKLNKTTMKILKDYEKKGCKIDLTSHDEPLWSY</sequence>
<dbReference type="Gene3D" id="3.40.50.10140">
    <property type="entry name" value="Toll/interleukin-1 receptor homology (TIR) domain"/>
    <property type="match status" value="1"/>
</dbReference>
<keyword evidence="1" id="KW-0433">Leucine-rich repeat</keyword>
<dbReference type="AlphaFoldDB" id="A0A0F9JP86"/>
<dbReference type="SUPFAM" id="SSF52200">
    <property type="entry name" value="Toll/Interleukin receptor TIR domain"/>
    <property type="match status" value="1"/>
</dbReference>
<dbReference type="PANTHER" id="PTHR48051:SF1">
    <property type="entry name" value="RAS SUPPRESSOR PROTEIN 1"/>
    <property type="match status" value="1"/>
</dbReference>
<dbReference type="Pfam" id="PF13676">
    <property type="entry name" value="TIR_2"/>
    <property type="match status" value="1"/>
</dbReference>
<evidence type="ECO:0000313" key="5">
    <source>
        <dbReference type="EMBL" id="KKM64241.1"/>
    </source>
</evidence>
<dbReference type="PROSITE" id="PS51450">
    <property type="entry name" value="LRR"/>
    <property type="match status" value="3"/>
</dbReference>
<dbReference type="PRINTS" id="PR00019">
    <property type="entry name" value="LEURICHRPT"/>
</dbReference>
<feature type="domain" description="Disease resistance R13L4/SHOC-2-like LRR" evidence="4">
    <location>
        <begin position="219"/>
        <end position="303"/>
    </location>
</feature>
<dbReference type="Gene3D" id="3.80.10.10">
    <property type="entry name" value="Ribonuclease Inhibitor"/>
    <property type="match status" value="1"/>
</dbReference>
<dbReference type="InterPro" id="IPR050216">
    <property type="entry name" value="LRR_domain-containing"/>
</dbReference>
<dbReference type="SMART" id="SM00364">
    <property type="entry name" value="LRR_BAC"/>
    <property type="match status" value="4"/>
</dbReference>
<name>A0A0F9JP86_9ZZZZ</name>
<accession>A0A0F9JP86</accession>